<evidence type="ECO:0000256" key="1">
    <source>
        <dbReference type="SAM" id="MobiDB-lite"/>
    </source>
</evidence>
<proteinExistence type="predicted"/>
<evidence type="ECO:0000313" key="3">
    <source>
        <dbReference type="EMBL" id="GAA4626781.1"/>
    </source>
</evidence>
<feature type="region of interest" description="Disordered" evidence="1">
    <location>
        <begin position="1"/>
        <end position="128"/>
    </location>
</feature>
<evidence type="ECO:0008006" key="5">
    <source>
        <dbReference type="Google" id="ProtNLM"/>
    </source>
</evidence>
<accession>A0ABP8U935</accession>
<evidence type="ECO:0000256" key="2">
    <source>
        <dbReference type="SAM" id="Phobius"/>
    </source>
</evidence>
<gene>
    <name evidence="3" type="ORF">GCM10023196_036420</name>
</gene>
<name>A0ABP8U935_9ACTN</name>
<keyword evidence="4" id="KW-1185">Reference proteome</keyword>
<keyword evidence="2" id="KW-0812">Transmembrane</keyword>
<dbReference type="Proteomes" id="UP001501442">
    <property type="component" value="Unassembled WGS sequence"/>
</dbReference>
<feature type="compositionally biased region" description="Polar residues" evidence="1">
    <location>
        <begin position="264"/>
        <end position="283"/>
    </location>
</feature>
<dbReference type="EMBL" id="BAABHK010000004">
    <property type="protein sequence ID" value="GAA4626781.1"/>
    <property type="molecule type" value="Genomic_DNA"/>
</dbReference>
<keyword evidence="2" id="KW-1133">Transmembrane helix</keyword>
<feature type="transmembrane region" description="Helical" evidence="2">
    <location>
        <begin position="230"/>
        <end position="253"/>
    </location>
</feature>
<reference evidence="4" key="1">
    <citation type="journal article" date="2019" name="Int. J. Syst. Evol. Microbiol.">
        <title>The Global Catalogue of Microorganisms (GCM) 10K type strain sequencing project: providing services to taxonomists for standard genome sequencing and annotation.</title>
        <authorList>
            <consortium name="The Broad Institute Genomics Platform"/>
            <consortium name="The Broad Institute Genome Sequencing Center for Infectious Disease"/>
            <person name="Wu L."/>
            <person name="Ma J."/>
        </authorList>
    </citation>
    <scope>NUCLEOTIDE SEQUENCE [LARGE SCALE GENOMIC DNA]</scope>
    <source>
        <strain evidence="4">JCM 17939</strain>
    </source>
</reference>
<feature type="transmembrane region" description="Helical" evidence="2">
    <location>
        <begin position="196"/>
        <end position="218"/>
    </location>
</feature>
<feature type="region of interest" description="Disordered" evidence="1">
    <location>
        <begin position="264"/>
        <end position="360"/>
    </location>
</feature>
<protein>
    <recommendedName>
        <fullName evidence="5">DUF2637 domain-containing protein</fullName>
    </recommendedName>
</protein>
<evidence type="ECO:0000313" key="4">
    <source>
        <dbReference type="Proteomes" id="UP001501442"/>
    </source>
</evidence>
<organism evidence="3 4">
    <name type="scientific">Actinoallomurus vinaceus</name>
    <dbReference type="NCBI Taxonomy" id="1080074"/>
    <lineage>
        <taxon>Bacteria</taxon>
        <taxon>Bacillati</taxon>
        <taxon>Actinomycetota</taxon>
        <taxon>Actinomycetes</taxon>
        <taxon>Streptosporangiales</taxon>
        <taxon>Thermomonosporaceae</taxon>
        <taxon>Actinoallomurus</taxon>
    </lineage>
</organism>
<keyword evidence="2" id="KW-0472">Membrane</keyword>
<sequence length="416" mass="44736">MKLLPRRRRRPTAAPTRLNPIVFPGAWDMRTRQPIESDPTPADPTQLDSMPVDWSLPGRAPVDPAEVDSTPFDSTPLDSTAVDPIESARLAAGRPDPTPAESIPTQPDSTPGEPIRPDPTPVDSTDNGRDWVVDLGLTAAGSGAVAASYSALKGLAHLTGWGSLDWLLWVCIDIYGLTATRVWLSRRTKSRKVRRFAAWNAIGAIGLSLAGNAAYHAIHARAWDLGGRFWMLVVAVSSVPPIIIGFIGHLAVLRTRDRDFAELESTQARSDSTAAEVESTPTRSDPAPAPAEVGSIPGRPETKGESTRPNSLPPVDSAGPDSAPIDSTCTSTGADRASEQAPADDKSADGEPDEDDLRPELIAKARELHEHRMATEGKKATAEYIRTRLRIAPPRARRLRDLVTNVHAVTSEDRSA</sequence>
<comment type="caution">
    <text evidence="3">The sequence shown here is derived from an EMBL/GenBank/DDBJ whole genome shotgun (WGS) entry which is preliminary data.</text>
</comment>
<feature type="compositionally biased region" description="Basic residues" evidence="1">
    <location>
        <begin position="1"/>
        <end position="11"/>
    </location>
</feature>